<dbReference type="Proteomes" id="UP001239782">
    <property type="component" value="Chromosome"/>
</dbReference>
<keyword evidence="3 5" id="KW-1133">Transmembrane helix</keyword>
<evidence type="ECO:0000313" key="7">
    <source>
        <dbReference type="EMBL" id="WMS85686.1"/>
    </source>
</evidence>
<evidence type="ECO:0000256" key="1">
    <source>
        <dbReference type="ARBA" id="ARBA00004141"/>
    </source>
</evidence>
<evidence type="ECO:0000259" key="6">
    <source>
        <dbReference type="Pfam" id="PF04893"/>
    </source>
</evidence>
<feature type="transmembrane region" description="Helical" evidence="5">
    <location>
        <begin position="201"/>
        <end position="228"/>
    </location>
</feature>
<name>A0AA51RQD9_9GAMM</name>
<dbReference type="EMBL" id="CP133548">
    <property type="protein sequence ID" value="WMS85686.1"/>
    <property type="molecule type" value="Genomic_DNA"/>
</dbReference>
<sequence>MSENLYQAPEVEIPQATVEVNIPESLNPWKSMWLQPRLTIRYLLSKDPTYMVVLLAIISGIYQSLDQAATQSKGDTSSLGMILGSSLVGGAMGGMIGLFLFSWLQSVTGRWLGGVANSEQVRLVYAWSTVPGLVGVSILILQILVFRNDVFSSDMPIVDSSLLNQVLFWSSSIIQMILAIWSIALHIIGVAEVHVISKWRAFFAIILAFLLILGVIAILVLPFVIFGLMK</sequence>
<organism evidence="7 8">
    <name type="scientific">Pleionea litopenaei</name>
    <dbReference type="NCBI Taxonomy" id="3070815"/>
    <lineage>
        <taxon>Bacteria</taxon>
        <taxon>Pseudomonadati</taxon>
        <taxon>Pseudomonadota</taxon>
        <taxon>Gammaproteobacteria</taxon>
        <taxon>Oceanospirillales</taxon>
        <taxon>Pleioneaceae</taxon>
        <taxon>Pleionea</taxon>
    </lineage>
</organism>
<evidence type="ECO:0000256" key="4">
    <source>
        <dbReference type="ARBA" id="ARBA00023136"/>
    </source>
</evidence>
<protein>
    <submittedName>
        <fullName evidence="7">Yip1 family protein</fullName>
    </submittedName>
</protein>
<dbReference type="KEGG" id="plei:Q9312_10715"/>
<feature type="transmembrane region" description="Helical" evidence="5">
    <location>
        <begin position="166"/>
        <end position="189"/>
    </location>
</feature>
<gene>
    <name evidence="7" type="ORF">Q9312_10715</name>
</gene>
<accession>A0AA51RQD9</accession>
<keyword evidence="8" id="KW-1185">Reference proteome</keyword>
<dbReference type="RefSeq" id="WP_309200839.1">
    <property type="nucleotide sequence ID" value="NZ_CP133548.1"/>
</dbReference>
<proteinExistence type="predicted"/>
<keyword evidence="4 5" id="KW-0472">Membrane</keyword>
<evidence type="ECO:0000256" key="2">
    <source>
        <dbReference type="ARBA" id="ARBA00022692"/>
    </source>
</evidence>
<feature type="domain" description="Yip1" evidence="6">
    <location>
        <begin position="32"/>
        <end position="218"/>
    </location>
</feature>
<evidence type="ECO:0000256" key="5">
    <source>
        <dbReference type="SAM" id="Phobius"/>
    </source>
</evidence>
<evidence type="ECO:0000256" key="3">
    <source>
        <dbReference type="ARBA" id="ARBA00022989"/>
    </source>
</evidence>
<feature type="transmembrane region" description="Helical" evidence="5">
    <location>
        <begin position="48"/>
        <end position="65"/>
    </location>
</feature>
<keyword evidence="2 5" id="KW-0812">Transmembrane</keyword>
<evidence type="ECO:0000313" key="8">
    <source>
        <dbReference type="Proteomes" id="UP001239782"/>
    </source>
</evidence>
<dbReference type="InterPro" id="IPR006977">
    <property type="entry name" value="Yip1_dom"/>
</dbReference>
<feature type="transmembrane region" description="Helical" evidence="5">
    <location>
        <begin position="124"/>
        <end position="146"/>
    </location>
</feature>
<dbReference type="AlphaFoldDB" id="A0AA51RQD9"/>
<dbReference type="GO" id="GO:0016020">
    <property type="term" value="C:membrane"/>
    <property type="evidence" value="ECO:0007669"/>
    <property type="project" value="UniProtKB-SubCell"/>
</dbReference>
<dbReference type="Pfam" id="PF04893">
    <property type="entry name" value="Yip1"/>
    <property type="match status" value="1"/>
</dbReference>
<comment type="subcellular location">
    <subcellularLocation>
        <location evidence="1">Membrane</location>
        <topology evidence="1">Multi-pass membrane protein</topology>
    </subcellularLocation>
</comment>
<reference evidence="7 8" key="1">
    <citation type="submission" date="2023-08" db="EMBL/GenBank/DDBJ databases">
        <title>Pleionea litopenaei sp. nov., isolated from stomach of juvenile Litopenaeus vannamei.</title>
        <authorList>
            <person name="Rho A.M."/>
            <person name="Hwang C.Y."/>
        </authorList>
    </citation>
    <scope>NUCLEOTIDE SEQUENCE [LARGE SCALE GENOMIC DNA]</scope>
    <source>
        <strain evidence="7 8">HL-JVS1</strain>
    </source>
</reference>
<feature type="transmembrane region" description="Helical" evidence="5">
    <location>
        <begin position="77"/>
        <end position="104"/>
    </location>
</feature>